<protein>
    <submittedName>
        <fullName evidence="2">Uncharacterized protein</fullName>
    </submittedName>
</protein>
<organism evidence="2 3">
    <name type="scientific">Chlamydomonas schloesseri</name>
    <dbReference type="NCBI Taxonomy" id="2026947"/>
    <lineage>
        <taxon>Eukaryota</taxon>
        <taxon>Viridiplantae</taxon>
        <taxon>Chlorophyta</taxon>
        <taxon>core chlorophytes</taxon>
        <taxon>Chlorophyceae</taxon>
        <taxon>CS clade</taxon>
        <taxon>Chlamydomonadales</taxon>
        <taxon>Chlamydomonadaceae</taxon>
        <taxon>Chlamydomonas</taxon>
    </lineage>
</organism>
<accession>A0A835WJE6</accession>
<gene>
    <name evidence="2" type="ORF">HYH02_006290</name>
</gene>
<name>A0A835WJE6_9CHLO</name>
<keyword evidence="3" id="KW-1185">Reference proteome</keyword>
<keyword evidence="1" id="KW-1133">Transmembrane helix</keyword>
<keyword evidence="1" id="KW-0812">Transmembrane</keyword>
<sequence>MGITATAGAKAFSHTFSLALTAAILTNLAQYTAWKGMSHGGTHWHRYGPAYLLVIATPLLLADLTRHSLQDAGVWTGPSSRMYRDNCSPVTGLHGFYCLSLTGWVFSIFCTYSGFVLMVVAVFWSSKIMHKIRHAWQHIHIARGRH</sequence>
<dbReference type="OrthoDB" id="15899at2759"/>
<reference evidence="2" key="1">
    <citation type="journal article" date="2020" name="bioRxiv">
        <title>Comparative genomics of Chlamydomonas.</title>
        <authorList>
            <person name="Craig R.J."/>
            <person name="Hasan A.R."/>
            <person name="Ness R.W."/>
            <person name="Keightley P.D."/>
        </authorList>
    </citation>
    <scope>NUCLEOTIDE SEQUENCE</scope>
    <source>
        <strain evidence="2">CCAP 11/173</strain>
    </source>
</reference>
<comment type="caution">
    <text evidence="2">The sequence shown here is derived from an EMBL/GenBank/DDBJ whole genome shotgun (WGS) entry which is preliminary data.</text>
</comment>
<dbReference type="AlphaFoldDB" id="A0A835WJE6"/>
<evidence type="ECO:0000313" key="2">
    <source>
        <dbReference type="EMBL" id="KAG2448398.1"/>
    </source>
</evidence>
<feature type="transmembrane region" description="Helical" evidence="1">
    <location>
        <begin position="12"/>
        <end position="29"/>
    </location>
</feature>
<proteinExistence type="predicted"/>
<dbReference type="Proteomes" id="UP000613740">
    <property type="component" value="Unassembled WGS sequence"/>
</dbReference>
<dbReference type="EMBL" id="JAEHOD010000017">
    <property type="protein sequence ID" value="KAG2448398.1"/>
    <property type="molecule type" value="Genomic_DNA"/>
</dbReference>
<evidence type="ECO:0000313" key="3">
    <source>
        <dbReference type="Proteomes" id="UP000613740"/>
    </source>
</evidence>
<keyword evidence="1" id="KW-0472">Membrane</keyword>
<evidence type="ECO:0000256" key="1">
    <source>
        <dbReference type="SAM" id="Phobius"/>
    </source>
</evidence>
<feature type="transmembrane region" description="Helical" evidence="1">
    <location>
        <begin position="104"/>
        <end position="124"/>
    </location>
</feature>